<organism evidence="1 2">
    <name type="scientific">Escherichia coli</name>
    <dbReference type="NCBI Taxonomy" id="562"/>
    <lineage>
        <taxon>Bacteria</taxon>
        <taxon>Pseudomonadati</taxon>
        <taxon>Pseudomonadota</taxon>
        <taxon>Gammaproteobacteria</taxon>
        <taxon>Enterobacterales</taxon>
        <taxon>Enterobacteriaceae</taxon>
        <taxon>Escherichia</taxon>
    </lineage>
</organism>
<gene>
    <name evidence="1" type="ORF">NCTC8179_04019</name>
</gene>
<reference evidence="1 2" key="1">
    <citation type="submission" date="2018-06" db="EMBL/GenBank/DDBJ databases">
        <authorList>
            <consortium name="Pathogen Informatics"/>
            <person name="Doyle S."/>
        </authorList>
    </citation>
    <scope>NUCLEOTIDE SEQUENCE [LARGE SCALE GENOMIC DNA]</scope>
    <source>
        <strain evidence="1 2">NCTC8179</strain>
    </source>
</reference>
<protein>
    <submittedName>
        <fullName evidence="1">Bacteriophage protein</fullName>
    </submittedName>
</protein>
<dbReference type="EMBL" id="UGEB01000001">
    <property type="protein sequence ID" value="STK91566.1"/>
    <property type="molecule type" value="Genomic_DNA"/>
</dbReference>
<evidence type="ECO:0000313" key="2">
    <source>
        <dbReference type="Proteomes" id="UP000255543"/>
    </source>
</evidence>
<dbReference type="Proteomes" id="UP000255543">
    <property type="component" value="Unassembled WGS sequence"/>
</dbReference>
<proteinExistence type="predicted"/>
<sequence length="46" mass="4841">MAIQEIPLTADNQQFSIVLGVLPGGLASYGAICTGLWTCRTTEGSR</sequence>
<evidence type="ECO:0000313" key="1">
    <source>
        <dbReference type="EMBL" id="STK91566.1"/>
    </source>
</evidence>
<dbReference type="AlphaFoldDB" id="A0A377A3P8"/>
<name>A0A377A3P8_ECOLX</name>
<accession>A0A377A3P8</accession>